<feature type="transmembrane region" description="Helical" evidence="5">
    <location>
        <begin position="373"/>
        <end position="392"/>
    </location>
</feature>
<evidence type="ECO:0000256" key="1">
    <source>
        <dbReference type="ARBA" id="ARBA00004141"/>
    </source>
</evidence>
<feature type="domain" description="Major facilitator superfamily (MFS) profile" evidence="6">
    <location>
        <begin position="30"/>
        <end position="424"/>
    </location>
</feature>
<dbReference type="RefSeq" id="WP_377740596.1">
    <property type="nucleotide sequence ID" value="NZ_CAJZAG010000001.1"/>
</dbReference>
<reference evidence="7 8" key="1">
    <citation type="submission" date="2021-08" db="EMBL/GenBank/DDBJ databases">
        <authorList>
            <person name="Peeters C."/>
        </authorList>
    </citation>
    <scope>NUCLEOTIDE SEQUENCE [LARGE SCALE GENOMIC DNA]</scope>
    <source>
        <strain evidence="7 8">LMG 32289</strain>
    </source>
</reference>
<dbReference type="PANTHER" id="PTHR23508:SF10">
    <property type="entry name" value="CARBOXYLIC ACID TRANSPORTER PROTEIN HOMOLOG"/>
    <property type="match status" value="1"/>
</dbReference>
<comment type="caution">
    <text evidence="7">The sequence shown here is derived from an EMBL/GenBank/DDBJ whole genome shotgun (WGS) entry which is preliminary data.</text>
</comment>
<name>A0ABM8WB31_9BURK</name>
<keyword evidence="8" id="KW-1185">Reference proteome</keyword>
<evidence type="ECO:0000313" key="7">
    <source>
        <dbReference type="EMBL" id="CAG9164472.1"/>
    </source>
</evidence>
<dbReference type="Proteomes" id="UP000706525">
    <property type="component" value="Unassembled WGS sequence"/>
</dbReference>
<evidence type="ECO:0000256" key="2">
    <source>
        <dbReference type="ARBA" id="ARBA00022692"/>
    </source>
</evidence>
<keyword evidence="4 5" id="KW-0472">Membrane</keyword>
<dbReference type="InterPro" id="IPR011701">
    <property type="entry name" value="MFS"/>
</dbReference>
<sequence>MTTTRVDENAVKGSTALGWYKELDQKGRRAFTASFAGWATDAFDFMIFSFVLATLIHLWDLDRGQAGLLGTITLLFSSIGGWVAGILADRYGRVIVLQGTILWFSVCTLAIGFAQNFEQVFVLRALQGLGFGGEWAVGAVLIGEIVPAKHRGKAVGLVQSGWAIGWGVAAILYSLAFSFLPEAIAWRCLFWVGILPALLVLYVRRYVTEPEVAVKAARARAGERGRAGGAQSIWVIFSPPLLRRTLFGALLCTGIQGGYYAMATWLPAYLKLERQLSVLDTSGYLLVIIGGSLCGYIVGAFLVDFWGRRRNFVFFAALCMVSVWVYLSLPLSNAQMLWLGFPLGFSSCGIFSGLGAYLSELYPSTCRANGQSFTYNFGRGIGALFPGLVGMLSHSTSLATAIAIFAGAAYGVVFVMVLLLPETKGMALDAQASPGQPGH</sequence>
<evidence type="ECO:0000313" key="8">
    <source>
        <dbReference type="Proteomes" id="UP000706525"/>
    </source>
</evidence>
<dbReference type="InterPro" id="IPR036259">
    <property type="entry name" value="MFS_trans_sf"/>
</dbReference>
<evidence type="ECO:0000256" key="3">
    <source>
        <dbReference type="ARBA" id="ARBA00022989"/>
    </source>
</evidence>
<evidence type="ECO:0000256" key="5">
    <source>
        <dbReference type="SAM" id="Phobius"/>
    </source>
</evidence>
<evidence type="ECO:0000259" key="6">
    <source>
        <dbReference type="PROSITE" id="PS50850"/>
    </source>
</evidence>
<dbReference type="SUPFAM" id="SSF103473">
    <property type="entry name" value="MFS general substrate transporter"/>
    <property type="match status" value="1"/>
</dbReference>
<dbReference type="PROSITE" id="PS00216">
    <property type="entry name" value="SUGAR_TRANSPORT_1"/>
    <property type="match status" value="1"/>
</dbReference>
<dbReference type="PROSITE" id="PS00217">
    <property type="entry name" value="SUGAR_TRANSPORT_2"/>
    <property type="match status" value="1"/>
</dbReference>
<dbReference type="EMBL" id="CAJZAG010000001">
    <property type="protein sequence ID" value="CAG9164472.1"/>
    <property type="molecule type" value="Genomic_DNA"/>
</dbReference>
<evidence type="ECO:0000256" key="4">
    <source>
        <dbReference type="ARBA" id="ARBA00023136"/>
    </source>
</evidence>
<dbReference type="InterPro" id="IPR020846">
    <property type="entry name" value="MFS_dom"/>
</dbReference>
<dbReference type="Gene3D" id="1.20.1250.20">
    <property type="entry name" value="MFS general substrate transporter like domains"/>
    <property type="match status" value="2"/>
</dbReference>
<dbReference type="PROSITE" id="PS50850">
    <property type="entry name" value="MFS"/>
    <property type="match status" value="1"/>
</dbReference>
<accession>A0ABM8WB31</accession>
<feature type="transmembrane region" description="Helical" evidence="5">
    <location>
        <begin position="312"/>
        <end position="331"/>
    </location>
</feature>
<gene>
    <name evidence="7" type="primary">naiP_2</name>
    <name evidence="7" type="ORF">LMG32289_00815</name>
</gene>
<proteinExistence type="predicted"/>
<feature type="transmembrane region" description="Helical" evidence="5">
    <location>
        <begin position="94"/>
        <end position="115"/>
    </location>
</feature>
<feature type="transmembrane region" description="Helical" evidence="5">
    <location>
        <begin position="154"/>
        <end position="178"/>
    </location>
</feature>
<protein>
    <submittedName>
        <fullName evidence="7">Niacin/nicotinamide transporter NaiP</fullName>
    </submittedName>
</protein>
<feature type="transmembrane region" description="Helical" evidence="5">
    <location>
        <begin position="35"/>
        <end position="59"/>
    </location>
</feature>
<keyword evidence="2 5" id="KW-0812">Transmembrane</keyword>
<feature type="transmembrane region" description="Helical" evidence="5">
    <location>
        <begin position="282"/>
        <end position="305"/>
    </location>
</feature>
<dbReference type="InterPro" id="IPR005829">
    <property type="entry name" value="Sugar_transporter_CS"/>
</dbReference>
<feature type="transmembrane region" description="Helical" evidence="5">
    <location>
        <begin position="121"/>
        <end position="142"/>
    </location>
</feature>
<dbReference type="CDD" id="cd17371">
    <property type="entry name" value="MFS_MucK"/>
    <property type="match status" value="1"/>
</dbReference>
<keyword evidence="3 5" id="KW-1133">Transmembrane helix</keyword>
<feature type="transmembrane region" description="Helical" evidence="5">
    <location>
        <begin position="246"/>
        <end position="270"/>
    </location>
</feature>
<feature type="transmembrane region" description="Helical" evidence="5">
    <location>
        <begin position="184"/>
        <end position="203"/>
    </location>
</feature>
<comment type="subcellular location">
    <subcellularLocation>
        <location evidence="1">Membrane</location>
        <topology evidence="1">Multi-pass membrane protein</topology>
    </subcellularLocation>
</comment>
<feature type="transmembrane region" description="Helical" evidence="5">
    <location>
        <begin position="337"/>
        <end position="361"/>
    </location>
</feature>
<feature type="transmembrane region" description="Helical" evidence="5">
    <location>
        <begin position="398"/>
        <end position="420"/>
    </location>
</feature>
<dbReference type="Pfam" id="PF07690">
    <property type="entry name" value="MFS_1"/>
    <property type="match status" value="1"/>
</dbReference>
<organism evidence="7 8">
    <name type="scientific">Cupriavidus pampae</name>
    <dbReference type="NCBI Taxonomy" id="659251"/>
    <lineage>
        <taxon>Bacteria</taxon>
        <taxon>Pseudomonadati</taxon>
        <taxon>Pseudomonadota</taxon>
        <taxon>Betaproteobacteria</taxon>
        <taxon>Burkholderiales</taxon>
        <taxon>Burkholderiaceae</taxon>
        <taxon>Cupriavidus</taxon>
    </lineage>
</organism>
<feature type="transmembrane region" description="Helical" evidence="5">
    <location>
        <begin position="65"/>
        <end position="87"/>
    </location>
</feature>
<dbReference type="PANTHER" id="PTHR23508">
    <property type="entry name" value="CARBOXYLIC ACID TRANSPORTER PROTEIN HOMOLOG"/>
    <property type="match status" value="1"/>
</dbReference>